<dbReference type="AlphaFoldDB" id="A0A4Q9VXZ9"/>
<dbReference type="InterPro" id="IPR009531">
    <property type="entry name" value="DUF1150"/>
</dbReference>
<dbReference type="Pfam" id="PF06620">
    <property type="entry name" value="DUF1150"/>
    <property type="match status" value="1"/>
</dbReference>
<name>A0A4Q9VXZ9_9HYPH</name>
<dbReference type="EMBL" id="SJFN01000001">
    <property type="protein sequence ID" value="TBW41260.1"/>
    <property type="molecule type" value="Genomic_DNA"/>
</dbReference>
<comment type="caution">
    <text evidence="1">The sequence shown here is derived from an EMBL/GenBank/DDBJ whole genome shotgun (WGS) entry which is preliminary data.</text>
</comment>
<protein>
    <submittedName>
        <fullName evidence="1">DUF1150 domain-containing protein</fullName>
    </submittedName>
</protein>
<evidence type="ECO:0000313" key="2">
    <source>
        <dbReference type="Proteomes" id="UP000292781"/>
    </source>
</evidence>
<dbReference type="OrthoDB" id="7865555at2"/>
<gene>
    <name evidence="1" type="ORF">EYW49_00590</name>
</gene>
<organism evidence="1 2">
    <name type="scientific">Siculibacillus lacustris</name>
    <dbReference type="NCBI Taxonomy" id="1549641"/>
    <lineage>
        <taxon>Bacteria</taxon>
        <taxon>Pseudomonadati</taxon>
        <taxon>Pseudomonadota</taxon>
        <taxon>Alphaproteobacteria</taxon>
        <taxon>Hyphomicrobiales</taxon>
        <taxon>Ancalomicrobiaceae</taxon>
        <taxon>Siculibacillus</taxon>
    </lineage>
</organism>
<accession>A0A4Q9VXZ9</accession>
<dbReference type="Proteomes" id="UP000292781">
    <property type="component" value="Unassembled WGS sequence"/>
</dbReference>
<keyword evidence="2" id="KW-1185">Reference proteome</keyword>
<sequence>MNRSTHPPLPIEDFAQLGEGAIAYVREFRSEEIGRLYPGAPPLPAGLRLWALIGAGGTPILISDDRDAILDGAREQELTPVMRH</sequence>
<evidence type="ECO:0000313" key="1">
    <source>
        <dbReference type="EMBL" id="TBW41260.1"/>
    </source>
</evidence>
<dbReference type="RefSeq" id="WP_131304853.1">
    <property type="nucleotide sequence ID" value="NZ_SJFN01000001.1"/>
</dbReference>
<proteinExistence type="predicted"/>
<reference evidence="1 2" key="1">
    <citation type="submission" date="2019-02" db="EMBL/GenBank/DDBJ databases">
        <title>Siculibacillus lacustris gen. nov., sp. nov., a new rosette-forming bacterium isolated from a freshwater crater lake (Lake St. Ana, Romania).</title>
        <authorList>
            <person name="Felfoldi T."/>
            <person name="Marton Z."/>
            <person name="Szabo A."/>
            <person name="Mentes A."/>
            <person name="Boka K."/>
            <person name="Marialigeti K."/>
            <person name="Mathe I."/>
            <person name="Koncz M."/>
            <person name="Schumann P."/>
            <person name="Toth E."/>
        </authorList>
    </citation>
    <scope>NUCLEOTIDE SEQUENCE [LARGE SCALE GENOMIC DNA]</scope>
    <source>
        <strain evidence="1 2">SA-279</strain>
    </source>
</reference>